<name>A0A2T7PDE9_POMCA</name>
<keyword evidence="3" id="KW-1185">Reference proteome</keyword>
<sequence length="70" mass="7309">MAVGEELVSRPEQRAAQETGEVMNGFGRLQKSVPCSEDPTTAGALHHTSTTTPPPPPLTTTATPINPPTT</sequence>
<reference evidence="2 3" key="1">
    <citation type="submission" date="2018-04" db="EMBL/GenBank/DDBJ databases">
        <title>The genome of golden apple snail Pomacea canaliculata provides insight into stress tolerance and invasive adaptation.</title>
        <authorList>
            <person name="Liu C."/>
            <person name="Liu B."/>
            <person name="Ren Y."/>
            <person name="Zhang Y."/>
            <person name="Wang H."/>
            <person name="Li S."/>
            <person name="Jiang F."/>
            <person name="Yin L."/>
            <person name="Zhang G."/>
            <person name="Qian W."/>
            <person name="Fan W."/>
        </authorList>
    </citation>
    <scope>NUCLEOTIDE SEQUENCE [LARGE SCALE GENOMIC DNA]</scope>
    <source>
        <strain evidence="2">SZHN2017</strain>
        <tissue evidence="2">Muscle</tissue>
    </source>
</reference>
<evidence type="ECO:0000313" key="2">
    <source>
        <dbReference type="EMBL" id="PVD31440.1"/>
    </source>
</evidence>
<evidence type="ECO:0000256" key="1">
    <source>
        <dbReference type="SAM" id="MobiDB-lite"/>
    </source>
</evidence>
<dbReference type="EMBL" id="PZQS01000004">
    <property type="protein sequence ID" value="PVD31440.1"/>
    <property type="molecule type" value="Genomic_DNA"/>
</dbReference>
<protein>
    <submittedName>
        <fullName evidence="2">Uncharacterized protein</fullName>
    </submittedName>
</protein>
<dbReference type="AlphaFoldDB" id="A0A2T7PDE9"/>
<gene>
    <name evidence="2" type="ORF">C0Q70_06852</name>
</gene>
<proteinExistence type="predicted"/>
<dbReference type="Proteomes" id="UP000245119">
    <property type="component" value="Linkage Group LG4"/>
</dbReference>
<accession>A0A2T7PDE9</accession>
<comment type="caution">
    <text evidence="2">The sequence shown here is derived from an EMBL/GenBank/DDBJ whole genome shotgun (WGS) entry which is preliminary data.</text>
</comment>
<evidence type="ECO:0000313" key="3">
    <source>
        <dbReference type="Proteomes" id="UP000245119"/>
    </source>
</evidence>
<feature type="region of interest" description="Disordered" evidence="1">
    <location>
        <begin position="1"/>
        <end position="70"/>
    </location>
</feature>
<organism evidence="2 3">
    <name type="scientific">Pomacea canaliculata</name>
    <name type="common">Golden apple snail</name>
    <dbReference type="NCBI Taxonomy" id="400727"/>
    <lineage>
        <taxon>Eukaryota</taxon>
        <taxon>Metazoa</taxon>
        <taxon>Spiralia</taxon>
        <taxon>Lophotrochozoa</taxon>
        <taxon>Mollusca</taxon>
        <taxon>Gastropoda</taxon>
        <taxon>Caenogastropoda</taxon>
        <taxon>Architaenioglossa</taxon>
        <taxon>Ampullarioidea</taxon>
        <taxon>Ampullariidae</taxon>
        <taxon>Pomacea</taxon>
    </lineage>
</organism>